<keyword evidence="3" id="KW-1185">Reference proteome</keyword>
<evidence type="ECO:0000313" key="3">
    <source>
        <dbReference type="Proteomes" id="UP001470230"/>
    </source>
</evidence>
<dbReference type="SMART" id="SM00671">
    <property type="entry name" value="SEL1"/>
    <property type="match status" value="2"/>
</dbReference>
<comment type="caution">
    <text evidence="2">The sequence shown here is derived from an EMBL/GenBank/DDBJ whole genome shotgun (WGS) entry which is preliminary data.</text>
</comment>
<protein>
    <submittedName>
        <fullName evidence="2">Uncharacterized protein</fullName>
    </submittedName>
</protein>
<name>A0ABR2H3R2_9EUKA</name>
<gene>
    <name evidence="2" type="ORF">M9Y10_031172</name>
</gene>
<dbReference type="SUPFAM" id="SSF81901">
    <property type="entry name" value="HCP-like"/>
    <property type="match status" value="1"/>
</dbReference>
<evidence type="ECO:0000256" key="1">
    <source>
        <dbReference type="ARBA" id="ARBA00038101"/>
    </source>
</evidence>
<sequence length="76" mass="8338">MLFKGDGVPVDKTEASKYYKNAADKGDVSSMNKYTAIIFNGDGVPANKEEGLKYFHIAAEKGDVDAMCKYGEILLR</sequence>
<evidence type="ECO:0000313" key="2">
    <source>
        <dbReference type="EMBL" id="KAK8840227.1"/>
    </source>
</evidence>
<dbReference type="InterPro" id="IPR006597">
    <property type="entry name" value="Sel1-like"/>
</dbReference>
<dbReference type="InterPro" id="IPR050767">
    <property type="entry name" value="Sel1_AlgK"/>
</dbReference>
<dbReference type="Proteomes" id="UP001470230">
    <property type="component" value="Unassembled WGS sequence"/>
</dbReference>
<reference evidence="2 3" key="1">
    <citation type="submission" date="2024-04" db="EMBL/GenBank/DDBJ databases">
        <title>Tritrichomonas musculus Genome.</title>
        <authorList>
            <person name="Alves-Ferreira E."/>
            <person name="Grigg M."/>
            <person name="Lorenzi H."/>
            <person name="Galac M."/>
        </authorList>
    </citation>
    <scope>NUCLEOTIDE SEQUENCE [LARGE SCALE GENOMIC DNA]</scope>
    <source>
        <strain evidence="2 3">EAF2021</strain>
    </source>
</reference>
<dbReference type="InterPro" id="IPR011990">
    <property type="entry name" value="TPR-like_helical_dom_sf"/>
</dbReference>
<proteinExistence type="inferred from homology"/>
<dbReference type="PANTHER" id="PTHR11102:SF160">
    <property type="entry name" value="ERAD-ASSOCIATED E3 UBIQUITIN-PROTEIN LIGASE COMPONENT HRD3"/>
    <property type="match status" value="1"/>
</dbReference>
<organism evidence="2 3">
    <name type="scientific">Tritrichomonas musculus</name>
    <dbReference type="NCBI Taxonomy" id="1915356"/>
    <lineage>
        <taxon>Eukaryota</taxon>
        <taxon>Metamonada</taxon>
        <taxon>Parabasalia</taxon>
        <taxon>Tritrichomonadida</taxon>
        <taxon>Tritrichomonadidae</taxon>
        <taxon>Tritrichomonas</taxon>
    </lineage>
</organism>
<accession>A0ABR2H3R2</accession>
<dbReference type="Gene3D" id="1.25.40.10">
    <property type="entry name" value="Tetratricopeptide repeat domain"/>
    <property type="match status" value="1"/>
</dbReference>
<dbReference type="PANTHER" id="PTHR11102">
    <property type="entry name" value="SEL-1-LIKE PROTEIN"/>
    <property type="match status" value="1"/>
</dbReference>
<dbReference type="EMBL" id="JAPFFF010000048">
    <property type="protein sequence ID" value="KAK8840227.1"/>
    <property type="molecule type" value="Genomic_DNA"/>
</dbReference>
<dbReference type="Pfam" id="PF08238">
    <property type="entry name" value="Sel1"/>
    <property type="match status" value="2"/>
</dbReference>
<comment type="similarity">
    <text evidence="1">Belongs to the sel-1 family.</text>
</comment>